<evidence type="ECO:0000256" key="1">
    <source>
        <dbReference type="ARBA" id="ARBA00004370"/>
    </source>
</evidence>
<dbReference type="PANTHER" id="PTHR31234:SF2">
    <property type="entry name" value="OS05G0199100 PROTEIN"/>
    <property type="match status" value="1"/>
</dbReference>
<evidence type="ECO:0000256" key="2">
    <source>
        <dbReference type="ARBA" id="ARBA00023136"/>
    </source>
</evidence>
<dbReference type="GO" id="GO:0005886">
    <property type="term" value="C:plasma membrane"/>
    <property type="evidence" value="ECO:0007669"/>
    <property type="project" value="TreeGrafter"/>
</dbReference>
<comment type="caution">
    <text evidence="4">The sequence shown here is derived from an EMBL/GenBank/DDBJ whole genome shotgun (WGS) entry which is preliminary data.</text>
</comment>
<evidence type="ECO:0000256" key="3">
    <source>
        <dbReference type="SAM" id="Phobius"/>
    </source>
</evidence>
<sequence>MENRQYSSYNNGTQSNGYKASIYNYPLQQPESPQSPRRRRCGCCACCCWILLAIVILLCIGAALVYFLMKPKAPKYSVQEVTVTTFNHTSDNRITSDLKFLIQAENRNKHFKFSFGEGNLIVSYEGFDIAQGPFPAFDQPHRSTIELPVVRAQGHSIILHGAAASDLKKELSTKSDVLLKLKVKTHIRVKVGSLKSWKQKVKLSCQVSISTPSKPGKVKVTSSTCKLKN</sequence>
<accession>A0A8T2Q0Y3</accession>
<evidence type="ECO:0000313" key="5">
    <source>
        <dbReference type="Proteomes" id="UP000825935"/>
    </source>
</evidence>
<dbReference type="PANTHER" id="PTHR31234">
    <property type="entry name" value="LATE EMBRYOGENESIS ABUNDANT (LEA) HYDROXYPROLINE-RICH GLYCOPROTEIN FAMILY"/>
    <property type="match status" value="1"/>
</dbReference>
<dbReference type="Proteomes" id="UP000825935">
    <property type="component" value="Chromosome 39"/>
</dbReference>
<dbReference type="InterPro" id="IPR044839">
    <property type="entry name" value="NDR1-like"/>
</dbReference>
<dbReference type="GO" id="GO:0098542">
    <property type="term" value="P:defense response to other organism"/>
    <property type="evidence" value="ECO:0007669"/>
    <property type="project" value="InterPro"/>
</dbReference>
<keyword evidence="3" id="KW-0812">Transmembrane</keyword>
<gene>
    <name evidence="4" type="ORF">KP509_39G045900</name>
</gene>
<keyword evidence="5" id="KW-1185">Reference proteome</keyword>
<keyword evidence="3" id="KW-1133">Transmembrane helix</keyword>
<dbReference type="EMBL" id="CM035444">
    <property type="protein sequence ID" value="KAH7277340.1"/>
    <property type="molecule type" value="Genomic_DNA"/>
</dbReference>
<dbReference type="OMA" id="CACCCWI"/>
<dbReference type="OrthoDB" id="1849707at2759"/>
<evidence type="ECO:0008006" key="6">
    <source>
        <dbReference type="Google" id="ProtNLM"/>
    </source>
</evidence>
<dbReference type="AlphaFoldDB" id="A0A8T2Q0Y3"/>
<organism evidence="4 5">
    <name type="scientific">Ceratopteris richardii</name>
    <name type="common">Triangle waterfern</name>
    <dbReference type="NCBI Taxonomy" id="49495"/>
    <lineage>
        <taxon>Eukaryota</taxon>
        <taxon>Viridiplantae</taxon>
        <taxon>Streptophyta</taxon>
        <taxon>Embryophyta</taxon>
        <taxon>Tracheophyta</taxon>
        <taxon>Polypodiopsida</taxon>
        <taxon>Polypodiidae</taxon>
        <taxon>Polypodiales</taxon>
        <taxon>Pteridineae</taxon>
        <taxon>Pteridaceae</taxon>
        <taxon>Parkerioideae</taxon>
        <taxon>Ceratopteris</taxon>
    </lineage>
</organism>
<proteinExistence type="predicted"/>
<comment type="subcellular location">
    <subcellularLocation>
        <location evidence="1">Membrane</location>
    </subcellularLocation>
</comment>
<keyword evidence="2 3" id="KW-0472">Membrane</keyword>
<evidence type="ECO:0000313" key="4">
    <source>
        <dbReference type="EMBL" id="KAH7277340.1"/>
    </source>
</evidence>
<reference evidence="4" key="1">
    <citation type="submission" date="2021-08" db="EMBL/GenBank/DDBJ databases">
        <title>WGS assembly of Ceratopteris richardii.</title>
        <authorList>
            <person name="Marchant D.B."/>
            <person name="Chen G."/>
            <person name="Jenkins J."/>
            <person name="Shu S."/>
            <person name="Leebens-Mack J."/>
            <person name="Grimwood J."/>
            <person name="Schmutz J."/>
            <person name="Soltis P."/>
            <person name="Soltis D."/>
            <person name="Chen Z.-H."/>
        </authorList>
    </citation>
    <scope>NUCLEOTIDE SEQUENCE</scope>
    <source>
        <strain evidence="4">Whitten #5841</strain>
        <tissue evidence="4">Leaf</tissue>
    </source>
</reference>
<feature type="transmembrane region" description="Helical" evidence="3">
    <location>
        <begin position="49"/>
        <end position="69"/>
    </location>
</feature>
<protein>
    <recommendedName>
        <fullName evidence="6">Late embryogenesis abundant protein LEA-2 subgroup domain-containing protein</fullName>
    </recommendedName>
</protein>
<name>A0A8T2Q0Y3_CERRI</name>